<accession>A0A0C9RLG1</accession>
<reference evidence="1" key="1">
    <citation type="submission" date="2015-01" db="EMBL/GenBank/DDBJ databases">
        <title>Transcriptome Assembly of Fopius arisanus.</title>
        <authorList>
            <person name="Geib S."/>
        </authorList>
    </citation>
    <scope>NUCLEOTIDE SEQUENCE</scope>
</reference>
<sequence>IKKNAYGTINIQCQLSFNRALTHRAPNTYMYCKLTRLKSYRRMILNQSELQLDQNNYQLGGKLMREFHIKINGSLLMSSRVPNELESSGGNQLCGQMDTWREEIYYWGNLPSVTKT</sequence>
<name>A0A0C9RLG1_9HYME</name>
<organism evidence="1">
    <name type="scientific">Fopius arisanus</name>
    <dbReference type="NCBI Taxonomy" id="64838"/>
    <lineage>
        <taxon>Eukaryota</taxon>
        <taxon>Metazoa</taxon>
        <taxon>Ecdysozoa</taxon>
        <taxon>Arthropoda</taxon>
        <taxon>Hexapoda</taxon>
        <taxon>Insecta</taxon>
        <taxon>Pterygota</taxon>
        <taxon>Neoptera</taxon>
        <taxon>Endopterygota</taxon>
        <taxon>Hymenoptera</taxon>
        <taxon>Apocrita</taxon>
        <taxon>Ichneumonoidea</taxon>
        <taxon>Braconidae</taxon>
        <taxon>Opiinae</taxon>
        <taxon>Fopius</taxon>
    </lineage>
</organism>
<protein>
    <submittedName>
        <fullName evidence="1">ORF c44233_g1_i1|g.72809 c44233_g1_i1|m.728 09 type:5prime_partial len:117 (-) protein</fullName>
    </submittedName>
</protein>
<evidence type="ECO:0000313" key="1">
    <source>
        <dbReference type="EMBL" id="JAG83959.1"/>
    </source>
</evidence>
<feature type="non-terminal residue" evidence="1">
    <location>
        <position position="1"/>
    </location>
</feature>
<proteinExistence type="predicted"/>
<gene>
    <name evidence="1" type="ORF">g.72809</name>
</gene>
<dbReference type="EMBL" id="GBYB01014192">
    <property type="protein sequence ID" value="JAG83959.1"/>
    <property type="molecule type" value="Transcribed_RNA"/>
</dbReference>
<dbReference type="AlphaFoldDB" id="A0A0C9RLG1"/>